<evidence type="ECO:0000313" key="1">
    <source>
        <dbReference type="EMBL" id="ANJ55320.1"/>
    </source>
</evidence>
<keyword evidence="2" id="KW-1185">Reference proteome</keyword>
<evidence type="ECO:0000313" key="2">
    <source>
        <dbReference type="Proteomes" id="UP000078354"/>
    </source>
</evidence>
<dbReference type="KEGG" id="psil:PMA3_09240"/>
<dbReference type="AlphaFoldDB" id="A0A191YQY9"/>
<reference evidence="1 2" key="1">
    <citation type="journal article" date="2018" name="Syst. Appl. Microbiol.">
        <title>Pseudomonas silesiensis sp. nov. strain A3T isolated from a biological pesticide sewage treatment plant and analysis of the complete genome sequence.</title>
        <authorList>
            <person name="Kaminski M.A."/>
            <person name="Furmanczyk E.M."/>
            <person name="Sobczak A."/>
            <person name="Dziembowski A."/>
            <person name="Lipinski L."/>
        </authorList>
    </citation>
    <scope>NUCLEOTIDE SEQUENCE [LARGE SCALE GENOMIC DNA]</scope>
    <source>
        <strain evidence="1 2">A3</strain>
    </source>
</reference>
<organism evidence="1 2">
    <name type="scientific">Pseudomonas silesiensis</name>
    <dbReference type="NCBI Taxonomy" id="1853130"/>
    <lineage>
        <taxon>Bacteria</taxon>
        <taxon>Pseudomonadati</taxon>
        <taxon>Pseudomonadota</taxon>
        <taxon>Gammaproteobacteria</taxon>
        <taxon>Pseudomonadales</taxon>
        <taxon>Pseudomonadaceae</taxon>
        <taxon>Pseudomonas</taxon>
    </lineage>
</organism>
<gene>
    <name evidence="1" type="ORF">PMA3_09240</name>
</gene>
<proteinExistence type="predicted"/>
<accession>A0A191YQY9</accession>
<protein>
    <submittedName>
        <fullName evidence="1">Uncharacterized protein</fullName>
    </submittedName>
</protein>
<dbReference type="EMBL" id="CP014870">
    <property type="protein sequence ID" value="ANJ55320.1"/>
    <property type="molecule type" value="Genomic_DNA"/>
</dbReference>
<sequence length="62" mass="6994">MAMLAKCRNQTILNEVWEMSGKERVEPNRQLLMLPPEQLFQLCAKGARELPPGSCPEALVRA</sequence>
<dbReference type="Proteomes" id="UP000078354">
    <property type="component" value="Chromosome"/>
</dbReference>
<name>A0A191YQY9_9PSED</name>